<evidence type="ECO:0000259" key="1">
    <source>
        <dbReference type="Pfam" id="PF05598"/>
    </source>
</evidence>
<reference evidence="2 3" key="1">
    <citation type="journal article" date="2015" name="Genome Announc.">
        <title>Complete Genome Sequence of Cupriavidus basilensis 4G11, Isolated from the Oak Ridge Field Research Center Site.</title>
        <authorList>
            <person name="Ray J."/>
            <person name="Waters R.J."/>
            <person name="Skerker J.M."/>
            <person name="Kuehl J.V."/>
            <person name="Price M.N."/>
            <person name="Huang J."/>
            <person name="Chakraborty R."/>
            <person name="Arkin A.P."/>
            <person name="Deutschbauer A."/>
        </authorList>
    </citation>
    <scope>NUCLEOTIDE SEQUENCE [LARGE SCALE GENOMIC DNA]</scope>
    <source>
        <strain evidence="2">4G11</strain>
    </source>
</reference>
<gene>
    <name evidence="2" type="ORF">RR42_m3331</name>
</gene>
<dbReference type="Proteomes" id="UP000031843">
    <property type="component" value="Chromosome main"/>
</dbReference>
<evidence type="ECO:0000313" key="3">
    <source>
        <dbReference type="Proteomes" id="UP000031843"/>
    </source>
</evidence>
<proteinExistence type="predicted"/>
<keyword evidence="3" id="KW-1185">Reference proteome</keyword>
<dbReference type="EMBL" id="CP010536">
    <property type="protein sequence ID" value="AJG20699.1"/>
    <property type="molecule type" value="Genomic_DNA"/>
</dbReference>
<organism evidence="2 3">
    <name type="scientific">Cupriavidus basilensis</name>
    <dbReference type="NCBI Taxonomy" id="68895"/>
    <lineage>
        <taxon>Bacteria</taxon>
        <taxon>Pseudomonadati</taxon>
        <taxon>Pseudomonadota</taxon>
        <taxon>Betaproteobacteria</taxon>
        <taxon>Burkholderiales</taxon>
        <taxon>Burkholderiaceae</taxon>
        <taxon>Cupriavidus</taxon>
    </lineage>
</organism>
<sequence>MKRRICLAEAENRGKKRLIAVVEPYYAKSHRGRQPIGLARMLRVWFLQQWYGLSAEALQDTLHDSMAKRVLAGDELTRQLIDEIGIMLRVRGLIMKEGMIVDATIVDGATVDQDHLSLC</sequence>
<dbReference type="InterPro" id="IPR008490">
    <property type="entry name" value="Transposase_InsH_N"/>
</dbReference>
<dbReference type="AlphaFoldDB" id="A0A0C4YFG8"/>
<name>A0A0C4YFG8_9BURK</name>
<evidence type="ECO:0000313" key="2">
    <source>
        <dbReference type="EMBL" id="AJG20699.1"/>
    </source>
</evidence>
<dbReference type="PANTHER" id="PTHR35604">
    <property type="entry name" value="TRANSPOSASE INSH FOR INSERTION SEQUENCE ELEMENT IS5A-RELATED"/>
    <property type="match status" value="1"/>
</dbReference>
<dbReference type="PANTHER" id="PTHR35604:SF2">
    <property type="entry name" value="TRANSPOSASE INSH FOR INSERTION SEQUENCE ELEMENT IS5A-RELATED"/>
    <property type="match status" value="1"/>
</dbReference>
<dbReference type="OrthoDB" id="9774608at2"/>
<feature type="domain" description="Transposase InsH N-terminal" evidence="1">
    <location>
        <begin position="17"/>
        <end position="83"/>
    </location>
</feature>
<dbReference type="STRING" id="68895.RR42_m3331"/>
<dbReference type="KEGG" id="cbw:RR42_m3331"/>
<accession>A0A0C4YFG8</accession>
<protein>
    <submittedName>
        <fullName evidence="2">Transposase</fullName>
    </submittedName>
</protein>
<dbReference type="Pfam" id="PF05598">
    <property type="entry name" value="DUF772"/>
    <property type="match status" value="1"/>
</dbReference>